<gene>
    <name evidence="2" type="ORF">KDL01_36060</name>
</gene>
<evidence type="ECO:0000313" key="2">
    <source>
        <dbReference type="EMBL" id="MBR7838740.1"/>
    </source>
</evidence>
<accession>A0A941IRF5</accession>
<sequence>MTARGGCLCVHALGLCCIAALICLQIRTIGHVPSLNLLRPATPAIVGGRVLAYVDDEAAEQLDKGDVEVAYWRRLDSAGFLTRARTRAESQEELSSSSWDGLYLVAHGDGDGLAQGIKFTEGGTLSAATALTHRWPRSIVFASCFVAKVEQPSGREPFGLAIACMLGGCRTMVSGVIEVERAATSIIAADVAVALNSAAPAATALRSAQLAYLESVGIELAFVNQWAGLICLSTEWSTAPR</sequence>
<comment type="caution">
    <text evidence="2">The sequence shown here is derived from an EMBL/GenBank/DDBJ whole genome shotgun (WGS) entry which is preliminary data.</text>
</comment>
<dbReference type="InterPro" id="IPR024983">
    <property type="entry name" value="CHAT_dom"/>
</dbReference>
<dbReference type="Pfam" id="PF12770">
    <property type="entry name" value="CHAT"/>
    <property type="match status" value="1"/>
</dbReference>
<evidence type="ECO:0000313" key="3">
    <source>
        <dbReference type="Proteomes" id="UP000675781"/>
    </source>
</evidence>
<keyword evidence="3" id="KW-1185">Reference proteome</keyword>
<protein>
    <submittedName>
        <fullName evidence="2">CHAT domain-containing protein</fullName>
    </submittedName>
</protein>
<name>A0A941IRF5_9ACTN</name>
<dbReference type="RefSeq" id="WP_212533191.1">
    <property type="nucleotide sequence ID" value="NZ_JAGSOG010000324.1"/>
</dbReference>
<dbReference type="Proteomes" id="UP000675781">
    <property type="component" value="Unassembled WGS sequence"/>
</dbReference>
<organism evidence="2 3">
    <name type="scientific">Actinospica durhamensis</name>
    <dbReference type="NCBI Taxonomy" id="1508375"/>
    <lineage>
        <taxon>Bacteria</taxon>
        <taxon>Bacillati</taxon>
        <taxon>Actinomycetota</taxon>
        <taxon>Actinomycetes</taxon>
        <taxon>Catenulisporales</taxon>
        <taxon>Actinospicaceae</taxon>
        <taxon>Actinospica</taxon>
    </lineage>
</organism>
<evidence type="ECO:0000259" key="1">
    <source>
        <dbReference type="Pfam" id="PF12770"/>
    </source>
</evidence>
<reference evidence="2" key="1">
    <citation type="submission" date="2021-04" db="EMBL/GenBank/DDBJ databases">
        <title>Genome based classification of Actinospica acidithermotolerans sp. nov., an actinobacterium isolated from an Indonesian hot spring.</title>
        <authorList>
            <person name="Kusuma A.B."/>
            <person name="Putra K.E."/>
            <person name="Nafisah S."/>
            <person name="Loh J."/>
            <person name="Nouioui I."/>
            <person name="Goodfellow M."/>
        </authorList>
    </citation>
    <scope>NUCLEOTIDE SEQUENCE</scope>
    <source>
        <strain evidence="2">CSCA 57</strain>
    </source>
</reference>
<dbReference type="EMBL" id="JAGSOG010000324">
    <property type="protein sequence ID" value="MBR7838740.1"/>
    <property type="molecule type" value="Genomic_DNA"/>
</dbReference>
<dbReference type="AlphaFoldDB" id="A0A941IRF5"/>
<feature type="domain" description="CHAT" evidence="1">
    <location>
        <begin position="60"/>
        <end position="231"/>
    </location>
</feature>
<proteinExistence type="predicted"/>